<reference evidence="2" key="2">
    <citation type="submission" date="2019-07" db="EMBL/GenBank/DDBJ databases">
        <authorList>
            <person name="Seetharam A."/>
            <person name="Woodhouse M."/>
            <person name="Cannon E."/>
        </authorList>
    </citation>
    <scope>NUCLEOTIDE SEQUENCE [LARGE SCALE GENOMIC DNA]</scope>
    <source>
        <strain evidence="2">cv. B73</strain>
    </source>
</reference>
<dbReference type="Gramene" id="Zm00001eb357380_T001">
    <property type="protein sequence ID" value="Zm00001eb357380_P001"/>
    <property type="gene ID" value="Zm00001eb357380"/>
</dbReference>
<feature type="compositionally biased region" description="Basic residues" evidence="1">
    <location>
        <begin position="208"/>
        <end position="230"/>
    </location>
</feature>
<feature type="compositionally biased region" description="Basic residues" evidence="1">
    <location>
        <begin position="261"/>
        <end position="279"/>
    </location>
</feature>
<feature type="region of interest" description="Disordered" evidence="1">
    <location>
        <begin position="95"/>
        <end position="128"/>
    </location>
</feature>
<protein>
    <submittedName>
        <fullName evidence="2">Uncharacterized protein</fullName>
    </submittedName>
</protein>
<feature type="compositionally biased region" description="Low complexity" evidence="1">
    <location>
        <begin position="280"/>
        <end position="294"/>
    </location>
</feature>
<feature type="compositionally biased region" description="Basic residues" evidence="1">
    <location>
        <begin position="157"/>
        <end position="167"/>
    </location>
</feature>
<reference evidence="3" key="1">
    <citation type="journal article" date="2009" name="Science">
        <title>The B73 maize genome: complexity, diversity, and dynamics.</title>
        <authorList>
            <person name="Schnable P.S."/>
            <person name="Ware D."/>
            <person name="Fulton R.S."/>
            <person name="Stein J.C."/>
            <person name="Wei F."/>
            <person name="Pasternak S."/>
            <person name="Liang C."/>
            <person name="Zhang J."/>
            <person name="Fulton L."/>
            <person name="Graves T.A."/>
            <person name="Minx P."/>
            <person name="Reily A.D."/>
            <person name="Courtney L."/>
            <person name="Kruchowski S.S."/>
            <person name="Tomlinson C."/>
            <person name="Strong C."/>
            <person name="Delehaunty K."/>
            <person name="Fronick C."/>
            <person name="Courtney B."/>
            <person name="Rock S.M."/>
            <person name="Belter E."/>
            <person name="Du F."/>
            <person name="Kim K."/>
            <person name="Abbott R.M."/>
            <person name="Cotton M."/>
            <person name="Levy A."/>
            <person name="Marchetto P."/>
            <person name="Ochoa K."/>
            <person name="Jackson S.M."/>
            <person name="Gillam B."/>
            <person name="Chen W."/>
            <person name="Yan L."/>
            <person name="Higginbotham J."/>
            <person name="Cardenas M."/>
            <person name="Waligorski J."/>
            <person name="Applebaum E."/>
            <person name="Phelps L."/>
            <person name="Falcone J."/>
            <person name="Kanchi K."/>
            <person name="Thane T."/>
            <person name="Scimone A."/>
            <person name="Thane N."/>
            <person name="Henke J."/>
            <person name="Wang T."/>
            <person name="Ruppert J."/>
            <person name="Shah N."/>
            <person name="Rotter K."/>
            <person name="Hodges J."/>
            <person name="Ingenthron E."/>
            <person name="Cordes M."/>
            <person name="Kohlberg S."/>
            <person name="Sgro J."/>
            <person name="Delgado B."/>
            <person name="Mead K."/>
            <person name="Chinwalla A."/>
            <person name="Leonard S."/>
            <person name="Crouse K."/>
            <person name="Collura K."/>
            <person name="Kudrna D."/>
            <person name="Currie J."/>
            <person name="He R."/>
            <person name="Angelova A."/>
            <person name="Rajasekar S."/>
            <person name="Mueller T."/>
            <person name="Lomeli R."/>
            <person name="Scara G."/>
            <person name="Ko A."/>
            <person name="Delaney K."/>
            <person name="Wissotski M."/>
            <person name="Lopez G."/>
            <person name="Campos D."/>
            <person name="Braidotti M."/>
            <person name="Ashley E."/>
            <person name="Golser W."/>
            <person name="Kim H."/>
            <person name="Lee S."/>
            <person name="Lin J."/>
            <person name="Dujmic Z."/>
            <person name="Kim W."/>
            <person name="Talag J."/>
            <person name="Zuccolo A."/>
            <person name="Fan C."/>
            <person name="Sebastian A."/>
            <person name="Kramer M."/>
            <person name="Spiegel L."/>
            <person name="Nascimento L."/>
            <person name="Zutavern T."/>
            <person name="Miller B."/>
            <person name="Ambroise C."/>
            <person name="Muller S."/>
            <person name="Spooner W."/>
            <person name="Narechania A."/>
            <person name="Ren L."/>
            <person name="Wei S."/>
            <person name="Kumari S."/>
            <person name="Faga B."/>
            <person name="Levy M.J."/>
            <person name="McMahan L."/>
            <person name="Van Buren P."/>
            <person name="Vaughn M.W."/>
            <person name="Ying K."/>
            <person name="Yeh C.-T."/>
            <person name="Emrich S.J."/>
            <person name="Jia Y."/>
            <person name="Kalyanaraman A."/>
            <person name="Hsia A.-P."/>
            <person name="Barbazuk W.B."/>
            <person name="Baucom R.S."/>
            <person name="Brutnell T.P."/>
            <person name="Carpita N.C."/>
            <person name="Chaparro C."/>
            <person name="Chia J.-M."/>
            <person name="Deragon J.-M."/>
            <person name="Estill J.C."/>
            <person name="Fu Y."/>
            <person name="Jeddeloh J.A."/>
            <person name="Han Y."/>
            <person name="Lee H."/>
            <person name="Li P."/>
            <person name="Lisch D.R."/>
            <person name="Liu S."/>
            <person name="Liu Z."/>
            <person name="Nagel D.H."/>
            <person name="McCann M.C."/>
            <person name="SanMiguel P."/>
            <person name="Myers A.M."/>
            <person name="Nettleton D."/>
            <person name="Nguyen J."/>
            <person name="Penning B.W."/>
            <person name="Ponnala L."/>
            <person name="Schneider K.L."/>
            <person name="Schwartz D.C."/>
            <person name="Sharma A."/>
            <person name="Soderlund C."/>
            <person name="Springer N.M."/>
            <person name="Sun Q."/>
            <person name="Wang H."/>
            <person name="Waterman M."/>
            <person name="Westerman R."/>
            <person name="Wolfgruber T.K."/>
            <person name="Yang L."/>
            <person name="Yu Y."/>
            <person name="Zhang L."/>
            <person name="Zhou S."/>
            <person name="Zhu Q."/>
            <person name="Bennetzen J.L."/>
            <person name="Dawe R.K."/>
            <person name="Jiang J."/>
            <person name="Jiang N."/>
            <person name="Presting G.G."/>
            <person name="Wessler S.R."/>
            <person name="Aluru S."/>
            <person name="Martienssen R.A."/>
            <person name="Clifton S.W."/>
            <person name="McCombie W.R."/>
            <person name="Wing R.A."/>
            <person name="Wilson R.K."/>
        </authorList>
    </citation>
    <scope>NUCLEOTIDE SEQUENCE [LARGE SCALE GENOMIC DNA]</scope>
    <source>
        <strain evidence="3">cv. B73</strain>
    </source>
</reference>
<evidence type="ECO:0000313" key="2">
    <source>
        <dbReference type="EnsemblPlants" id="Zm00001eb357380_P001"/>
    </source>
</evidence>
<proteinExistence type="predicted"/>
<dbReference type="EnsemblPlants" id="Zm00001eb357380_T001">
    <property type="protein sequence ID" value="Zm00001eb357380_P001"/>
    <property type="gene ID" value="Zm00001eb357380"/>
</dbReference>
<name>A0A804QT07_MAIZE</name>
<reference evidence="2" key="3">
    <citation type="submission" date="2021-05" db="UniProtKB">
        <authorList>
            <consortium name="EnsemblPlants"/>
        </authorList>
    </citation>
    <scope>IDENTIFICATION</scope>
    <source>
        <strain evidence="2">cv. B73</strain>
    </source>
</reference>
<evidence type="ECO:0000256" key="1">
    <source>
        <dbReference type="SAM" id="MobiDB-lite"/>
    </source>
</evidence>
<dbReference type="Proteomes" id="UP000007305">
    <property type="component" value="Chromosome 8"/>
</dbReference>
<dbReference type="InParanoid" id="A0A804QT07"/>
<evidence type="ECO:0000313" key="3">
    <source>
        <dbReference type="Proteomes" id="UP000007305"/>
    </source>
</evidence>
<feature type="compositionally biased region" description="Low complexity" evidence="1">
    <location>
        <begin position="59"/>
        <end position="70"/>
    </location>
</feature>
<feature type="region of interest" description="Disordered" evidence="1">
    <location>
        <begin position="50"/>
        <end position="83"/>
    </location>
</feature>
<accession>A0A804QT07</accession>
<feature type="compositionally biased region" description="Basic residues" evidence="1">
    <location>
        <begin position="295"/>
        <end position="306"/>
    </location>
</feature>
<dbReference type="AlphaFoldDB" id="A0A804QT07"/>
<feature type="compositionally biased region" description="Low complexity" evidence="1">
    <location>
        <begin position="99"/>
        <end position="115"/>
    </location>
</feature>
<feature type="region of interest" description="Disordered" evidence="1">
    <location>
        <begin position="152"/>
        <end position="306"/>
    </location>
</feature>
<organism evidence="2 3">
    <name type="scientific">Zea mays</name>
    <name type="common">Maize</name>
    <dbReference type="NCBI Taxonomy" id="4577"/>
    <lineage>
        <taxon>Eukaryota</taxon>
        <taxon>Viridiplantae</taxon>
        <taxon>Streptophyta</taxon>
        <taxon>Embryophyta</taxon>
        <taxon>Tracheophyta</taxon>
        <taxon>Spermatophyta</taxon>
        <taxon>Magnoliopsida</taxon>
        <taxon>Liliopsida</taxon>
        <taxon>Poales</taxon>
        <taxon>Poaceae</taxon>
        <taxon>PACMAD clade</taxon>
        <taxon>Panicoideae</taxon>
        <taxon>Andropogonodae</taxon>
        <taxon>Andropogoneae</taxon>
        <taxon>Tripsacinae</taxon>
        <taxon>Zea</taxon>
    </lineage>
</organism>
<sequence>MEYHIYEAPMVASVLLTARDQATRKHHQSVHKNTYAAHGVVSHQAGHRQWRARKLQRRPTTWTPSTSGSTMAPATFSASTSQGSRRRTFGCTWTARAGSPSSAIANPRPAAAARRCGSTRRSSCPIRPTLIPSRAASTATCSRSPCPNCSPVLMPPQRHHRSPRRRRESPAISQIRRTSCPPGLAVAVRRRRRSGGPPRPRGLAWLRQAKRKTRRRPSPWWRCRRSRARRRAETINEMTSRMARRRPTTGTGRWSLARPRAGSRRRGRGWRRPRPRRSGRGSASTGRSAPWRRASGWRRRSITRRR</sequence>
<keyword evidence="3" id="KW-1185">Reference proteome</keyword>